<organism evidence="1">
    <name type="scientific">Glycine max</name>
    <name type="common">Soybean</name>
    <name type="synonym">Glycine hispida</name>
    <dbReference type="NCBI Taxonomy" id="3847"/>
    <lineage>
        <taxon>Eukaryota</taxon>
        <taxon>Viridiplantae</taxon>
        <taxon>Streptophyta</taxon>
        <taxon>Embryophyta</taxon>
        <taxon>Tracheophyta</taxon>
        <taxon>Spermatophyta</taxon>
        <taxon>Magnoliopsida</taxon>
        <taxon>eudicotyledons</taxon>
        <taxon>Gunneridae</taxon>
        <taxon>Pentapetalae</taxon>
        <taxon>rosids</taxon>
        <taxon>fabids</taxon>
        <taxon>Fabales</taxon>
        <taxon>Fabaceae</taxon>
        <taxon>Papilionoideae</taxon>
        <taxon>50 kb inversion clade</taxon>
        <taxon>NPAAA clade</taxon>
        <taxon>indigoferoid/millettioid clade</taxon>
        <taxon>Phaseoleae</taxon>
        <taxon>Glycine</taxon>
        <taxon>Glycine subgen. Soja</taxon>
    </lineage>
</organism>
<evidence type="ECO:0000313" key="1">
    <source>
        <dbReference type="EMBL" id="KRH66730.1"/>
    </source>
</evidence>
<dbReference type="InParanoid" id="K7KEM6"/>
<proteinExistence type="predicted"/>
<protein>
    <submittedName>
        <fullName evidence="1 2">Uncharacterized protein</fullName>
    </submittedName>
</protein>
<name>K7KEM6_SOYBN</name>
<dbReference type="AlphaFoldDB" id="K7KEM6"/>
<dbReference type="PaxDb" id="3847-GLYMA03G27990.1"/>
<dbReference type="Proteomes" id="UP000008827">
    <property type="component" value="Chromosome 3"/>
</dbReference>
<dbReference type="HOGENOM" id="CLU_2890321_0_0_1"/>
<dbReference type="Gramene" id="KRH66730">
    <property type="protein sequence ID" value="KRH66730"/>
    <property type="gene ID" value="GLYMA_03G124600"/>
</dbReference>
<reference evidence="1 2" key="1">
    <citation type="journal article" date="2010" name="Nature">
        <title>Genome sequence of the palaeopolyploid soybean.</title>
        <authorList>
            <person name="Schmutz J."/>
            <person name="Cannon S.B."/>
            <person name="Schlueter J."/>
            <person name="Ma J."/>
            <person name="Mitros T."/>
            <person name="Nelson W."/>
            <person name="Hyten D.L."/>
            <person name="Song Q."/>
            <person name="Thelen J.J."/>
            <person name="Cheng J."/>
            <person name="Xu D."/>
            <person name="Hellsten U."/>
            <person name="May G.D."/>
            <person name="Yu Y."/>
            <person name="Sakurai T."/>
            <person name="Umezawa T."/>
            <person name="Bhattacharyya M.K."/>
            <person name="Sandhu D."/>
            <person name="Valliyodan B."/>
            <person name="Lindquist E."/>
            <person name="Peto M."/>
            <person name="Grant D."/>
            <person name="Shu S."/>
            <person name="Goodstein D."/>
            <person name="Barry K."/>
            <person name="Futrell-Griggs M."/>
            <person name="Abernathy B."/>
            <person name="Du J."/>
            <person name="Tian Z."/>
            <person name="Zhu L."/>
            <person name="Gill N."/>
            <person name="Joshi T."/>
            <person name="Libault M."/>
            <person name="Sethuraman A."/>
            <person name="Zhang X.-C."/>
            <person name="Shinozaki K."/>
            <person name="Nguyen H.T."/>
            <person name="Wing R.A."/>
            <person name="Cregan P."/>
            <person name="Specht J."/>
            <person name="Grimwood J."/>
            <person name="Rokhsar D."/>
            <person name="Stacey G."/>
            <person name="Shoemaker R.C."/>
            <person name="Jackson S.A."/>
        </authorList>
    </citation>
    <scope>NUCLEOTIDE SEQUENCE [LARGE SCALE GENOMIC DNA]</scope>
    <source>
        <strain evidence="2">cv. Williams 82</strain>
        <tissue evidence="1">Callus</tissue>
    </source>
</reference>
<gene>
    <name evidence="1" type="ORF">GLYMA_03G124600</name>
</gene>
<evidence type="ECO:0000313" key="3">
    <source>
        <dbReference type="Proteomes" id="UP000008827"/>
    </source>
</evidence>
<sequence>MHVMSNNQRVGGHKAGGRVTIFLTSHNHLLKMSAYYYQYHIYRPRPINRLRDQVKYMQLFLGY</sequence>
<reference evidence="2" key="2">
    <citation type="submission" date="2018-02" db="UniProtKB">
        <authorList>
            <consortium name="EnsemblPlants"/>
        </authorList>
    </citation>
    <scope>IDENTIFICATION</scope>
    <source>
        <strain evidence="2">Williams 82</strain>
    </source>
</reference>
<evidence type="ECO:0000313" key="2">
    <source>
        <dbReference type="EnsemblPlants" id="KRH66730"/>
    </source>
</evidence>
<reference evidence="1" key="3">
    <citation type="submission" date="2018-07" db="EMBL/GenBank/DDBJ databases">
        <title>WGS assembly of Glycine max.</title>
        <authorList>
            <person name="Schmutz J."/>
            <person name="Cannon S."/>
            <person name="Schlueter J."/>
            <person name="Ma J."/>
            <person name="Mitros T."/>
            <person name="Nelson W."/>
            <person name="Hyten D."/>
            <person name="Song Q."/>
            <person name="Thelen J."/>
            <person name="Cheng J."/>
            <person name="Xu D."/>
            <person name="Hellsten U."/>
            <person name="May G."/>
            <person name="Yu Y."/>
            <person name="Sakurai T."/>
            <person name="Umezawa T."/>
            <person name="Bhattacharyya M."/>
            <person name="Sandhu D."/>
            <person name="Valliyodan B."/>
            <person name="Lindquist E."/>
            <person name="Peto M."/>
            <person name="Grant D."/>
            <person name="Shu S."/>
            <person name="Goodstein D."/>
            <person name="Barry K."/>
            <person name="Futrell-Griggs M."/>
            <person name="Abernathy B."/>
            <person name="Du J."/>
            <person name="Tian Z."/>
            <person name="Zhu L."/>
            <person name="Gill N."/>
            <person name="Joshi T."/>
            <person name="Libault M."/>
            <person name="Sethuraman A."/>
            <person name="Zhang X."/>
            <person name="Shinozaki K."/>
            <person name="Nguyen H."/>
            <person name="Wing R."/>
            <person name="Cregan P."/>
            <person name="Specht J."/>
            <person name="Grimwood J."/>
            <person name="Rokhsar D."/>
            <person name="Stacey G."/>
            <person name="Shoemaker R."/>
            <person name="Jackson S."/>
        </authorList>
    </citation>
    <scope>NUCLEOTIDE SEQUENCE</scope>
    <source>
        <tissue evidence="1">Callus</tissue>
    </source>
</reference>
<accession>K7KEM6</accession>
<keyword evidence="3" id="KW-1185">Reference proteome</keyword>
<dbReference type="EMBL" id="CM000836">
    <property type="protein sequence ID" value="KRH66730.1"/>
    <property type="molecule type" value="Genomic_DNA"/>
</dbReference>
<dbReference type="EnsemblPlants" id="KRH66730">
    <property type="protein sequence ID" value="KRH66730"/>
    <property type="gene ID" value="GLYMA_03G124600"/>
</dbReference>